<dbReference type="InterPro" id="IPR001584">
    <property type="entry name" value="Integrase_cat-core"/>
</dbReference>
<dbReference type="GO" id="GO:0015074">
    <property type="term" value="P:DNA integration"/>
    <property type="evidence" value="ECO:0007669"/>
    <property type="project" value="InterPro"/>
</dbReference>
<dbReference type="InterPro" id="IPR015378">
    <property type="entry name" value="Transposase-like_Mu_C"/>
</dbReference>
<name>A0A1H4LSA6_9MICO</name>
<dbReference type="RefSeq" id="WP_091182431.1">
    <property type="nucleotide sequence ID" value="NZ_FNRY01000001.1"/>
</dbReference>
<proteinExistence type="predicted"/>
<evidence type="ECO:0000313" key="3">
    <source>
        <dbReference type="Proteomes" id="UP000199183"/>
    </source>
</evidence>
<dbReference type="GO" id="GO:0003676">
    <property type="term" value="F:nucleic acid binding"/>
    <property type="evidence" value="ECO:0007669"/>
    <property type="project" value="InterPro"/>
</dbReference>
<gene>
    <name evidence="2" type="ORF">SAMN04489806_1640</name>
</gene>
<dbReference type="InterPro" id="IPR036397">
    <property type="entry name" value="RNaseH_sf"/>
</dbReference>
<keyword evidence="3" id="KW-1185">Reference proteome</keyword>
<organism evidence="2 3">
    <name type="scientific">Paramicrobacterium humi</name>
    <dbReference type="NCBI Taxonomy" id="640635"/>
    <lineage>
        <taxon>Bacteria</taxon>
        <taxon>Bacillati</taxon>
        <taxon>Actinomycetota</taxon>
        <taxon>Actinomycetes</taxon>
        <taxon>Micrococcales</taxon>
        <taxon>Microbacteriaceae</taxon>
        <taxon>Paramicrobacterium</taxon>
    </lineage>
</organism>
<feature type="domain" description="Integrase catalytic" evidence="1">
    <location>
        <begin position="243"/>
        <end position="473"/>
    </location>
</feature>
<dbReference type="STRING" id="640635.SAMN04489806_1640"/>
<sequence length="635" mass="71082">MRELDYSAPVVLDDGATYTLANHSTTAVRLRHNTDGSFVDMPLSVLAQRVTGMPPYKATSPRAFDDETLADDVRFWAGHATEVITGVHPDKPCADPAYDLSLTTKTARINAKSAELRSAGHKASPKTVQRHVLAFEHAGTSALVDGRRRDDSIPQAALVPQHVRTVLAELLSKQVNGATLTRKEFIERAHAQLLRDYDASKVPAVSTMYRYLQAMDDGRHAFGSAKSRRTKANQPKRRMAKSAELVPGAQVQVDSTPLDVLVRNREGNAVRPILTIMVDAASRSILASTIRLEAAKGIDHALLLAQALVPLQNRPDRSDHRRTLQLANPGLNLLETDELERLADRQPYVFPRRIMMDNGKDYASTVFLAACEKFGLDATLSAIHTPTDKGIVERTFGSIRTLFAQKLPGYTGRSPEYRGRAPEKEELLSAEAVHELFTDWVLRDWQNRKHDGLTDLFDPTITYTPNEVLQRASCVTASVVLPLTRSDFIDLLPTMHRTIGATGVTYQRREYDSSQLNEFRGHKSNDVRHRGLWEFRYDPYNPSAIWLRHPDGGWVECQDRRTGDLDANFAELFFQHTPESDREYSARTNAAISGTPLPAPTDRFERMAEHLSEMSAHRDTDEAYAAFDEDDEGIY</sequence>
<accession>A0A1H4LSA6</accession>
<dbReference type="PROSITE" id="PS50994">
    <property type="entry name" value="INTEGRASE"/>
    <property type="match status" value="1"/>
</dbReference>
<evidence type="ECO:0000259" key="1">
    <source>
        <dbReference type="PROSITE" id="PS50994"/>
    </source>
</evidence>
<dbReference type="Proteomes" id="UP000199183">
    <property type="component" value="Unassembled WGS sequence"/>
</dbReference>
<dbReference type="SUPFAM" id="SSF53098">
    <property type="entry name" value="Ribonuclease H-like"/>
    <property type="match status" value="1"/>
</dbReference>
<reference evidence="2 3" key="1">
    <citation type="submission" date="2016-10" db="EMBL/GenBank/DDBJ databases">
        <authorList>
            <person name="de Groot N.N."/>
        </authorList>
    </citation>
    <scope>NUCLEOTIDE SEQUENCE [LARGE SCALE GENOMIC DNA]</scope>
    <source>
        <strain evidence="2 3">DSM 21799</strain>
    </source>
</reference>
<evidence type="ECO:0000313" key="2">
    <source>
        <dbReference type="EMBL" id="SEB73504.1"/>
    </source>
</evidence>
<dbReference type="InterPro" id="IPR012337">
    <property type="entry name" value="RNaseH-like_sf"/>
</dbReference>
<dbReference type="OrthoDB" id="52928at2"/>
<dbReference type="Pfam" id="PF09299">
    <property type="entry name" value="Mu-transpos_C"/>
    <property type="match status" value="1"/>
</dbReference>
<dbReference type="EMBL" id="FNRY01000001">
    <property type="protein sequence ID" value="SEB73504.1"/>
    <property type="molecule type" value="Genomic_DNA"/>
</dbReference>
<dbReference type="AlphaFoldDB" id="A0A1H4LSA6"/>
<dbReference type="Gene3D" id="3.30.420.10">
    <property type="entry name" value="Ribonuclease H-like superfamily/Ribonuclease H"/>
    <property type="match status" value="1"/>
</dbReference>
<protein>
    <submittedName>
        <fullName evidence="2">Mu transposase, C-terminal</fullName>
    </submittedName>
</protein>